<organism evidence="9 10">
    <name type="scientific">Roseofilum reptotaenium AO1-A</name>
    <dbReference type="NCBI Taxonomy" id="1925591"/>
    <lineage>
        <taxon>Bacteria</taxon>
        <taxon>Bacillati</taxon>
        <taxon>Cyanobacteriota</taxon>
        <taxon>Cyanophyceae</taxon>
        <taxon>Desertifilales</taxon>
        <taxon>Desertifilaceae</taxon>
        <taxon>Roseofilum</taxon>
    </lineage>
</organism>
<dbReference type="Gene3D" id="1.10.10.1590">
    <property type="entry name" value="NADH-quinone oxidoreductase subunit E"/>
    <property type="match status" value="1"/>
</dbReference>
<dbReference type="InterPro" id="IPR036249">
    <property type="entry name" value="Thioredoxin-like_sf"/>
</dbReference>
<feature type="region of interest" description="Disordered" evidence="8">
    <location>
        <begin position="1"/>
        <end position="22"/>
    </location>
</feature>
<accession>A0A1L9QMD1</accession>
<feature type="binding site" evidence="7">
    <location>
        <position position="140"/>
    </location>
    <ligand>
        <name>[2Fe-2S] cluster</name>
        <dbReference type="ChEBI" id="CHEBI:190135"/>
    </ligand>
</feature>
<dbReference type="InterPro" id="IPR041921">
    <property type="entry name" value="NuoE_N"/>
</dbReference>
<dbReference type="STRING" id="1925591.BI308_19680"/>
<evidence type="ECO:0000256" key="2">
    <source>
        <dbReference type="ARBA" id="ARBA00022714"/>
    </source>
</evidence>
<name>A0A1L9QMD1_9CYAN</name>
<keyword evidence="4 7" id="KW-0408">Iron</keyword>
<evidence type="ECO:0000256" key="3">
    <source>
        <dbReference type="ARBA" id="ARBA00022723"/>
    </source>
</evidence>
<sequence length="174" mass="18781">MQSSVAPPTSDKKNASAKPAAKDKRFKALDVTMKRNQYRQDALIEILHKAQGAFGYLEEEVLEYIARNLKLPLSRVYGVATFYHLFSLKPSGAHTCVVCMGTACYVKGGDKVLAALEDHTGVHSGETTPDGQVSLVTARCIGACGIAPAVVFDGQVAAQQTPESVIERIKGWQE</sequence>
<evidence type="ECO:0000256" key="6">
    <source>
        <dbReference type="ARBA" id="ARBA00034078"/>
    </source>
</evidence>
<dbReference type="GO" id="GO:0051537">
    <property type="term" value="F:2 iron, 2 sulfur cluster binding"/>
    <property type="evidence" value="ECO:0007669"/>
    <property type="project" value="UniProtKB-KW"/>
</dbReference>
<keyword evidence="3 7" id="KW-0479">Metal-binding</keyword>
<evidence type="ECO:0000256" key="7">
    <source>
        <dbReference type="PIRSR" id="PIRSR000216-1"/>
    </source>
</evidence>
<dbReference type="CDD" id="cd03064">
    <property type="entry name" value="TRX_Fd_NuoE"/>
    <property type="match status" value="1"/>
</dbReference>
<dbReference type="PANTHER" id="PTHR43342">
    <property type="entry name" value="NADH-QUINONE OXIDOREDUCTASE, E SUBUNIT"/>
    <property type="match status" value="1"/>
</dbReference>
<gene>
    <name evidence="9" type="ORF">BI308_19680</name>
</gene>
<proteinExistence type="inferred from homology"/>
<dbReference type="NCBIfam" id="NF005747">
    <property type="entry name" value="PRK07571.1"/>
    <property type="match status" value="1"/>
</dbReference>
<protein>
    <submittedName>
        <fullName evidence="9">NAD(P)H-dependent oxidoreductase subunit E</fullName>
    </submittedName>
</protein>
<dbReference type="GO" id="GO:0046872">
    <property type="term" value="F:metal ion binding"/>
    <property type="evidence" value="ECO:0007669"/>
    <property type="project" value="UniProtKB-KW"/>
</dbReference>
<dbReference type="PANTHER" id="PTHR43342:SF2">
    <property type="entry name" value="POTENTIAL NAD-REDUCING HYDROGENASE SUBUNIT"/>
    <property type="match status" value="1"/>
</dbReference>
<evidence type="ECO:0000313" key="9">
    <source>
        <dbReference type="EMBL" id="OJJ22245.1"/>
    </source>
</evidence>
<feature type="compositionally biased region" description="Basic and acidic residues" evidence="8">
    <location>
        <begin position="10"/>
        <end position="22"/>
    </location>
</feature>
<dbReference type="EMBL" id="MLAW01000043">
    <property type="protein sequence ID" value="OJJ22245.1"/>
    <property type="molecule type" value="Genomic_DNA"/>
</dbReference>
<keyword evidence="5 7" id="KW-0411">Iron-sulfur</keyword>
<comment type="cofactor">
    <cofactor evidence="6">
        <name>[2Fe-2S] cluster</name>
        <dbReference type="ChEBI" id="CHEBI:190135"/>
    </cofactor>
</comment>
<evidence type="ECO:0000256" key="8">
    <source>
        <dbReference type="SAM" id="MobiDB-lite"/>
    </source>
</evidence>
<comment type="caution">
    <text evidence="9">The sequence shown here is derived from an EMBL/GenBank/DDBJ whole genome shotgun (WGS) entry which is preliminary data.</text>
</comment>
<dbReference type="PIRSF" id="PIRSF000216">
    <property type="entry name" value="NADH_DH_24kDa"/>
    <property type="match status" value="1"/>
</dbReference>
<dbReference type="GO" id="GO:0016491">
    <property type="term" value="F:oxidoreductase activity"/>
    <property type="evidence" value="ECO:0007669"/>
    <property type="project" value="InterPro"/>
</dbReference>
<keyword evidence="2 7" id="KW-0001">2Fe-2S</keyword>
<feature type="binding site" evidence="7">
    <location>
        <position position="104"/>
    </location>
    <ligand>
        <name>[2Fe-2S] cluster</name>
        <dbReference type="ChEBI" id="CHEBI:190135"/>
    </ligand>
</feature>
<evidence type="ECO:0000313" key="10">
    <source>
        <dbReference type="Proteomes" id="UP000183940"/>
    </source>
</evidence>
<dbReference type="InterPro" id="IPR002023">
    <property type="entry name" value="NuoE-like"/>
</dbReference>
<dbReference type="InterPro" id="IPR028431">
    <property type="entry name" value="NADP_DH_HndA-like"/>
</dbReference>
<dbReference type="Gene3D" id="3.40.30.10">
    <property type="entry name" value="Glutaredoxin"/>
    <property type="match status" value="1"/>
</dbReference>
<comment type="cofactor">
    <cofactor evidence="7">
        <name>[2Fe-2S] cluster</name>
        <dbReference type="ChEBI" id="CHEBI:190135"/>
    </cofactor>
    <text evidence="7">Binds 1 [2Fe-2S] cluster.</text>
</comment>
<evidence type="ECO:0000256" key="4">
    <source>
        <dbReference type="ARBA" id="ARBA00023004"/>
    </source>
</evidence>
<evidence type="ECO:0000256" key="1">
    <source>
        <dbReference type="ARBA" id="ARBA00010643"/>
    </source>
</evidence>
<dbReference type="InterPro" id="IPR042128">
    <property type="entry name" value="NuoE_dom"/>
</dbReference>
<dbReference type="Proteomes" id="UP000183940">
    <property type="component" value="Unassembled WGS sequence"/>
</dbReference>
<dbReference type="Pfam" id="PF01257">
    <property type="entry name" value="2Fe-2S_thioredx"/>
    <property type="match status" value="1"/>
</dbReference>
<reference evidence="9" key="1">
    <citation type="submission" date="2016-10" db="EMBL/GenBank/DDBJ databases">
        <title>CRISPR-Cas defence system in Roseofilum reptotaenium: evidence of a bacteriophage-cyanobacterium arms race in the coral black band disease.</title>
        <authorList>
            <person name="Buerger P."/>
            <person name="Wood-Charlson E.M."/>
            <person name="Weynberg K.D."/>
            <person name="Willis B."/>
            <person name="Van Oppen M.J."/>
        </authorList>
    </citation>
    <scope>NUCLEOTIDE SEQUENCE [LARGE SCALE GENOMIC DNA]</scope>
    <source>
        <strain evidence="9">AO1-A</strain>
    </source>
</reference>
<keyword evidence="10" id="KW-1185">Reference proteome</keyword>
<comment type="similarity">
    <text evidence="1">Belongs to the complex I 24 kDa subunit family.</text>
</comment>
<dbReference type="SUPFAM" id="SSF52833">
    <property type="entry name" value="Thioredoxin-like"/>
    <property type="match status" value="1"/>
</dbReference>
<dbReference type="FunFam" id="1.10.10.1590:FF:000001">
    <property type="entry name" value="NADH-quinone oxidoreductase subunit E"/>
    <property type="match status" value="1"/>
</dbReference>
<dbReference type="AlphaFoldDB" id="A0A1L9QMD1"/>
<evidence type="ECO:0000256" key="5">
    <source>
        <dbReference type="ARBA" id="ARBA00023014"/>
    </source>
</evidence>
<feature type="binding site" evidence="7">
    <location>
        <position position="99"/>
    </location>
    <ligand>
        <name>[2Fe-2S] cluster</name>
        <dbReference type="ChEBI" id="CHEBI:190135"/>
    </ligand>
</feature>
<feature type="binding site" evidence="7">
    <location>
        <position position="144"/>
    </location>
    <ligand>
        <name>[2Fe-2S] cluster</name>
        <dbReference type="ChEBI" id="CHEBI:190135"/>
    </ligand>
</feature>